<sequence>MLIHLPTLAVRGGRAGHPGPAVANERPGFHSATTSILSELDDSASQRHRSVGGILLRLAAYVKANPLINL</sequence>
<accession>A0AAN8BIV6</accession>
<comment type="caution">
    <text evidence="1">The sequence shown here is derived from an EMBL/GenBank/DDBJ whole genome shotgun (WGS) entry which is preliminary data.</text>
</comment>
<keyword evidence="2" id="KW-1185">Reference proteome</keyword>
<gene>
    <name evidence="1" type="ORF">CesoFtcFv8_017147</name>
</gene>
<dbReference type="Proteomes" id="UP001335648">
    <property type="component" value="Unassembled WGS sequence"/>
</dbReference>
<dbReference type="EMBL" id="JAULUE010002059">
    <property type="protein sequence ID" value="KAK5886070.1"/>
    <property type="molecule type" value="Genomic_DNA"/>
</dbReference>
<reference evidence="1 2" key="1">
    <citation type="journal article" date="2023" name="Mol. Biol. Evol.">
        <title>Genomics of Secondarily Temperate Adaptation in the Only Non-Antarctic Icefish.</title>
        <authorList>
            <person name="Rivera-Colon A.G."/>
            <person name="Rayamajhi N."/>
            <person name="Minhas B.F."/>
            <person name="Madrigal G."/>
            <person name="Bilyk K.T."/>
            <person name="Yoon V."/>
            <person name="Hune M."/>
            <person name="Gregory S."/>
            <person name="Cheng C.H.C."/>
            <person name="Catchen J.M."/>
        </authorList>
    </citation>
    <scope>NUCLEOTIDE SEQUENCE [LARGE SCALE GENOMIC DNA]</scope>
    <source>
        <strain evidence="1">JC2023a</strain>
    </source>
</reference>
<evidence type="ECO:0000313" key="1">
    <source>
        <dbReference type="EMBL" id="KAK5886070.1"/>
    </source>
</evidence>
<protein>
    <submittedName>
        <fullName evidence="1">Uncharacterized protein</fullName>
    </submittedName>
</protein>
<organism evidence="1 2">
    <name type="scientific">Champsocephalus esox</name>
    <name type="common">pike icefish</name>
    <dbReference type="NCBI Taxonomy" id="159716"/>
    <lineage>
        <taxon>Eukaryota</taxon>
        <taxon>Metazoa</taxon>
        <taxon>Chordata</taxon>
        <taxon>Craniata</taxon>
        <taxon>Vertebrata</taxon>
        <taxon>Euteleostomi</taxon>
        <taxon>Actinopterygii</taxon>
        <taxon>Neopterygii</taxon>
        <taxon>Teleostei</taxon>
        <taxon>Neoteleostei</taxon>
        <taxon>Acanthomorphata</taxon>
        <taxon>Eupercaria</taxon>
        <taxon>Perciformes</taxon>
        <taxon>Notothenioidei</taxon>
        <taxon>Channichthyidae</taxon>
        <taxon>Champsocephalus</taxon>
    </lineage>
</organism>
<dbReference type="AlphaFoldDB" id="A0AAN8BIV6"/>
<evidence type="ECO:0000313" key="2">
    <source>
        <dbReference type="Proteomes" id="UP001335648"/>
    </source>
</evidence>
<proteinExistence type="predicted"/>
<name>A0AAN8BIV6_9TELE</name>